<keyword evidence="6 14" id="KW-0378">Hydrolase</keyword>
<dbReference type="GO" id="GO:0000272">
    <property type="term" value="P:polysaccharide catabolic process"/>
    <property type="evidence" value="ECO:0007669"/>
    <property type="project" value="UniProtKB-KW"/>
</dbReference>
<evidence type="ECO:0000256" key="3">
    <source>
        <dbReference type="ARBA" id="ARBA00010730"/>
    </source>
</evidence>
<dbReference type="GO" id="GO:0009986">
    <property type="term" value="C:cell surface"/>
    <property type="evidence" value="ECO:0007669"/>
    <property type="project" value="TreeGrafter"/>
</dbReference>
<dbReference type="Gene3D" id="1.20.5.420">
    <property type="entry name" value="Immunoglobulin FC, subunit C"/>
    <property type="match status" value="1"/>
</dbReference>
<dbReference type="InterPro" id="IPR001623">
    <property type="entry name" value="DnaJ_domain"/>
</dbReference>
<keyword evidence="5" id="KW-0158">Chromosome</keyword>
<evidence type="ECO:0000256" key="12">
    <source>
        <dbReference type="SAM" id="MobiDB-lite"/>
    </source>
</evidence>
<dbReference type="PROSITE" id="PS00636">
    <property type="entry name" value="DNAJ_1"/>
    <property type="match status" value="1"/>
</dbReference>
<dbReference type="InterPro" id="IPR040451">
    <property type="entry name" value="GH81_N"/>
</dbReference>
<dbReference type="Gene3D" id="1.10.287.110">
    <property type="entry name" value="DnaJ domain"/>
    <property type="match status" value="1"/>
</dbReference>
<dbReference type="FunFam" id="1.10.287.110:FF:000110">
    <property type="entry name" value="DnaJ domain protein (AFU_orthologue AFUA_2G13210)"/>
    <property type="match status" value="1"/>
</dbReference>
<proteinExistence type="inferred from homology"/>
<evidence type="ECO:0000313" key="14">
    <source>
        <dbReference type="EMBL" id="PWI76533.1"/>
    </source>
</evidence>
<feature type="region of interest" description="Disordered" evidence="12">
    <location>
        <begin position="549"/>
        <end position="603"/>
    </location>
</feature>
<dbReference type="GO" id="GO:0071555">
    <property type="term" value="P:cell wall organization"/>
    <property type="evidence" value="ECO:0007669"/>
    <property type="project" value="UniProtKB-KW"/>
</dbReference>
<dbReference type="GO" id="GO:0000781">
    <property type="term" value="C:chromosome, telomeric region"/>
    <property type="evidence" value="ECO:0007669"/>
    <property type="project" value="UniProtKB-SubCell"/>
</dbReference>
<evidence type="ECO:0000256" key="1">
    <source>
        <dbReference type="ARBA" id="ARBA00000382"/>
    </source>
</evidence>
<evidence type="ECO:0000256" key="4">
    <source>
        <dbReference type="ARBA" id="ARBA00012780"/>
    </source>
</evidence>
<dbReference type="InterPro" id="IPR056453">
    <property type="entry name" value="HTH_DNAJC9"/>
</dbReference>
<keyword evidence="10" id="KW-0961">Cell wall biogenesis/degradation</keyword>
<dbReference type="Gene3D" id="1.10.287.1170">
    <property type="entry name" value="glycoside hydrolase family 81 endo-[beta] glucanase"/>
    <property type="match status" value="1"/>
</dbReference>
<evidence type="ECO:0000313" key="15">
    <source>
        <dbReference type="Proteomes" id="UP000245956"/>
    </source>
</evidence>
<dbReference type="PRINTS" id="PR00625">
    <property type="entry name" value="JDOMAIN"/>
</dbReference>
<dbReference type="GO" id="GO:0052861">
    <property type="term" value="F:endo-1,3(4)-beta-glucanase activity"/>
    <property type="evidence" value="ECO:0007669"/>
    <property type="project" value="InterPro"/>
</dbReference>
<dbReference type="Proteomes" id="UP000245956">
    <property type="component" value="Unassembled WGS sequence"/>
</dbReference>
<comment type="similarity">
    <text evidence="3">Belongs to the glycosyl hydrolase 81 family.</text>
</comment>
<keyword evidence="7" id="KW-0779">Telomere</keyword>
<feature type="compositionally biased region" description="Basic and acidic residues" evidence="12">
    <location>
        <begin position="567"/>
        <end position="577"/>
    </location>
</feature>
<feature type="compositionally biased region" description="Low complexity" evidence="12">
    <location>
        <begin position="52"/>
        <end position="62"/>
    </location>
</feature>
<dbReference type="Pfam" id="PF23302">
    <property type="entry name" value="HTH_DNAJC9"/>
    <property type="match status" value="1"/>
</dbReference>
<dbReference type="PANTHER" id="PTHR31983">
    <property type="entry name" value="ENDO-1,3(4)-BETA-GLUCANASE 1"/>
    <property type="match status" value="1"/>
</dbReference>
<keyword evidence="8" id="KW-0119">Carbohydrate metabolism</keyword>
<gene>
    <name evidence="14" type="ORF">PCL_03727</name>
</gene>
<dbReference type="PROSITE" id="PS50076">
    <property type="entry name" value="DNAJ_2"/>
    <property type="match status" value="1"/>
</dbReference>
<reference evidence="14 15" key="1">
    <citation type="journal article" date="2016" name="Front. Microbiol.">
        <title>Genome and transcriptome sequences reveal the specific parasitism of the nematophagous Purpureocillium lilacinum 36-1.</title>
        <authorList>
            <person name="Xie J."/>
            <person name="Li S."/>
            <person name="Mo C."/>
            <person name="Xiao X."/>
            <person name="Peng D."/>
            <person name="Wang G."/>
            <person name="Xiao Y."/>
        </authorList>
    </citation>
    <scope>NUCLEOTIDE SEQUENCE [LARGE SCALE GENOMIC DNA]</scope>
    <source>
        <strain evidence="14 15">36-1</strain>
    </source>
</reference>
<evidence type="ECO:0000259" key="13">
    <source>
        <dbReference type="PROSITE" id="PS50076"/>
    </source>
</evidence>
<dbReference type="EMBL" id="LCWV01000001">
    <property type="protein sequence ID" value="PWI76533.1"/>
    <property type="molecule type" value="Genomic_DNA"/>
</dbReference>
<evidence type="ECO:0000256" key="2">
    <source>
        <dbReference type="ARBA" id="ARBA00004574"/>
    </source>
</evidence>
<dbReference type="Pfam" id="PF00226">
    <property type="entry name" value="DnaJ"/>
    <property type="match status" value="1"/>
</dbReference>
<feature type="compositionally biased region" description="Basic and acidic residues" evidence="12">
    <location>
        <begin position="550"/>
        <end position="560"/>
    </location>
</feature>
<dbReference type="Pfam" id="PF10451">
    <property type="entry name" value="Stn1"/>
    <property type="match status" value="1"/>
</dbReference>
<dbReference type="Pfam" id="PF03639">
    <property type="entry name" value="Glyco_hydro_81"/>
    <property type="match status" value="1"/>
</dbReference>
<dbReference type="SMART" id="SM00271">
    <property type="entry name" value="DnaJ"/>
    <property type="match status" value="1"/>
</dbReference>
<dbReference type="SUPFAM" id="SSF50249">
    <property type="entry name" value="Nucleic acid-binding proteins"/>
    <property type="match status" value="1"/>
</dbReference>
<organism evidence="14 15">
    <name type="scientific">Purpureocillium lilacinum</name>
    <name type="common">Paecilomyces lilacinus</name>
    <dbReference type="NCBI Taxonomy" id="33203"/>
    <lineage>
        <taxon>Eukaryota</taxon>
        <taxon>Fungi</taxon>
        <taxon>Dikarya</taxon>
        <taxon>Ascomycota</taxon>
        <taxon>Pezizomycotina</taxon>
        <taxon>Sordariomycetes</taxon>
        <taxon>Hypocreomycetidae</taxon>
        <taxon>Hypocreales</taxon>
        <taxon>Ophiocordycipitaceae</taxon>
        <taxon>Purpureocillium</taxon>
    </lineage>
</organism>
<evidence type="ECO:0000256" key="9">
    <source>
        <dbReference type="ARBA" id="ARBA00023295"/>
    </source>
</evidence>
<dbReference type="InterPro" id="IPR040720">
    <property type="entry name" value="GH81_C"/>
</dbReference>
<evidence type="ECO:0000256" key="6">
    <source>
        <dbReference type="ARBA" id="ARBA00022801"/>
    </source>
</evidence>
<comment type="subcellular location">
    <subcellularLocation>
        <location evidence="2">Chromosome</location>
        <location evidence="2">Telomere</location>
    </subcellularLocation>
</comment>
<dbReference type="InterPro" id="IPR012340">
    <property type="entry name" value="NA-bd_OB-fold"/>
</dbReference>
<accession>A0A2U3EPV4</accession>
<dbReference type="PROSITE" id="PS52008">
    <property type="entry name" value="GH81"/>
    <property type="match status" value="1"/>
</dbReference>
<dbReference type="InterPro" id="IPR018856">
    <property type="entry name" value="Stn1_N"/>
</dbReference>
<dbReference type="InterPro" id="IPR036869">
    <property type="entry name" value="J_dom_sf"/>
</dbReference>
<evidence type="ECO:0000256" key="5">
    <source>
        <dbReference type="ARBA" id="ARBA00022454"/>
    </source>
</evidence>
<keyword evidence="9" id="KW-0326">Glycosidase</keyword>
<feature type="compositionally biased region" description="Gly residues" evidence="12">
    <location>
        <begin position="1800"/>
        <end position="1813"/>
    </location>
</feature>
<dbReference type="Pfam" id="PF17652">
    <property type="entry name" value="Glyco_hydro81C"/>
    <property type="match status" value="1"/>
</dbReference>
<feature type="region of interest" description="Disordered" evidence="12">
    <location>
        <begin position="52"/>
        <end position="72"/>
    </location>
</feature>
<dbReference type="InterPro" id="IPR005200">
    <property type="entry name" value="Endo-beta-glucanase"/>
</dbReference>
<comment type="caution">
    <text evidence="14">The sequence shown here is derived from an EMBL/GenBank/DDBJ whole genome shotgun (WGS) entry which is preliminary data.</text>
</comment>
<evidence type="ECO:0000256" key="7">
    <source>
        <dbReference type="ARBA" id="ARBA00022895"/>
    </source>
</evidence>
<keyword evidence="11" id="KW-0624">Polysaccharide degradation</keyword>
<feature type="domain" description="J" evidence="13">
    <location>
        <begin position="79"/>
        <end position="146"/>
    </location>
</feature>
<evidence type="ECO:0000256" key="11">
    <source>
        <dbReference type="ARBA" id="ARBA00023326"/>
    </source>
</evidence>
<dbReference type="EC" id="3.2.1.39" evidence="4"/>
<dbReference type="Gene3D" id="2.70.98.30">
    <property type="entry name" value="Golgi alpha-mannosidase II, domain 4"/>
    <property type="match status" value="1"/>
</dbReference>
<dbReference type="PANTHER" id="PTHR31983:SF0">
    <property type="entry name" value="GLUCAN ENDO-1,3-BETA-D-GLUCOSIDASE 2"/>
    <property type="match status" value="1"/>
</dbReference>
<dbReference type="InterPro" id="IPR018253">
    <property type="entry name" value="DnaJ_domain_CS"/>
</dbReference>
<sequence>MPRATGTLWQQLPSARAPLKLLYPSAQLQARLSASPGPGSIVTLPSRIISPASPSIPRTRPSNMSDYEDVVDSEPPAIEPYEVLGLERDATADQIKSAYRKAALKNHPDKVPADQKSAAHDRFQSIAFAYAVLSDPARRKRYDATGSTAESIVDAEGFNWSDYYQEQFKDAISSDAISKFAEKYKGSDEEKDDLLIAYEECEGDMDEIYERVILSDVVEDDARFRRIIDEAIEKEDVPPFDAYTKESKKKRAARLKAAKAEATEAEDYAKELGVHDKLFGAKKSKKSKGNSEDDLAALIQKRQQDRSATFLDQLAEKYGAKEPKKKGKKRARINTYGDPAPLSPRTGAGGTGHAMNDAPRPEIYPRYCFHLSPTTNKWCLLHASEVHALDQHAGFEGENFFFYKNLPIKWVRVVGVVVAIDDFFGRRVYTVDDSSGTCIEALITRPTGKEAKGTATEKAQPTTTTTTTTTTTAAAWVPEKYKDIDVGSVVDVKGQVSVYRGEKQVMVENMVIVPSTAHEVLLWEKRAEFRRTVLDKPWVLSHRDLRRCRKEAERSEEDAARKRRRTEAKDKSIRRQEEEESCGRTAVSSRDKKSARSRATKDDMRELIRGGALEVAGKYSALAGACGEAACCVHRSEAHVHAQDAQVCLRIHRLSSPSSLFISRRLFLGPYASSRAFLAPIIPSVPRLIAGESSRELNQTAYIIRNSSSTSVQRPPPSPRLISLSEVAAFDDPRVWHRALNDAPASNPPFANSTSPRSSVADSFGNLTIKTSIAPGATIQIPPPLGSNTPHTTGTVYTELDVKGKATQAPLLSQHISSPSSILTATGTATSVAASSPPLRTMVSNDIFAEPIDTKAPPSNIAVRQDHPVPRKGIQTKAPLQTNKFYSNFFLGDQLGPTYTFPYSVQWAGGKGASSSWGMSCSHIDAHQRVFGQEKFNGAVSYYLNPVGIQSMVISAKELGNGTHLSLDSITAFSARVGLSKDSKSPPAVLFPLVQGMAYITAQFDGALPLLQTGVYFKTMSRITREPKEQVTKYTFNLEDGTTWRVYAWKSKGDDLDLEVINNGLAQSRKPFHGIVQVCKDPGTPDSEKMLDDGAGIYPVAVALSGSASGATGNYSFKFQKEGHQAGDLYMYALPHHVDSFNSETKQRVQKTQLQSTTKGTATLVKGTEWTMVEPHMPVDIGFDPWHPEKGNISHLSDKAKSTIRAAAAKEVSQDMISQSNLDSMYFSGKALAKFATILYVINNLIGDKALAQTGLGQLKAAFATFAANKQKFPLTHETAWGGVVSSASYVTGDAGVDFGNTYYNDHHFHYGYHILAAATIGQLDPEWAKANADYVNTLVRDVANPSAKDGFFPMWRNFDWYHGHSWAHGLYAAMDGKDQESSSEDMMHAYALKMWGKVTGNADLEARSNLQLAIISRSLQSYYLYRDDNSVQPKQFIGNKVAGILFENKVDHTTYFDPHIEAIQGIHMIPILPPTPFVRVSDFVREEWDAFFSNGRIDNIRNAWKGIIYASYATVDPKKAWEFFTSKTFDPQWLDGGASLTWFMAYAAVRGTHEAGSEMTWLTVPRLASWLLAPIALVAVAGAADADVSWDENRVLGIQGELVPAGEPVMIYTNVSNSKYANGGFEKMEIYLNAQGEQNSTKFFPDVYCVLVPCVWTNVTAFNVTIPKDAFPSGAEMKIWSEIYGSHQPGKDPGGFVSPDKGGARFNLTGGSGAFSEYEKHNGWSIFGGGAYLFSCDVITCARKCMVKYFNPDKPGYTQSYTREAKDCVEACGPYVEADLERRNDCITTNATDHKETGSKGGSGSGSGGTSKDGGESSARGMVAVTGQAGTMLVAWSLAWLLIWSL</sequence>
<dbReference type="FunFam" id="1.10.287.1170:FF:000001">
    <property type="entry name" value="Endo-1,3-beta-glucanase Engl1"/>
    <property type="match status" value="1"/>
</dbReference>
<evidence type="ECO:0000256" key="8">
    <source>
        <dbReference type="ARBA" id="ARBA00023277"/>
    </source>
</evidence>
<dbReference type="Gene3D" id="2.40.50.140">
    <property type="entry name" value="Nucleic acid-binding proteins"/>
    <property type="match status" value="1"/>
</dbReference>
<name>A0A2U3EPV4_PURLI</name>
<protein>
    <recommendedName>
        <fullName evidence="4">glucan endo-1,3-beta-D-glucosidase</fullName>
        <ecNumber evidence="4">3.2.1.39</ecNumber>
    </recommendedName>
</protein>
<feature type="compositionally biased region" description="Basic residues" evidence="12">
    <location>
        <begin position="323"/>
        <end position="332"/>
    </location>
</feature>
<comment type="catalytic activity">
    <reaction evidence="1">
        <text>Hydrolysis of (1-&gt;3)-beta-D-glucosidic linkages in (1-&gt;3)-beta-D-glucans.</text>
        <dbReference type="EC" id="3.2.1.39"/>
    </reaction>
</comment>
<feature type="region of interest" description="Disordered" evidence="12">
    <location>
        <begin position="1792"/>
        <end position="1820"/>
    </location>
</feature>
<dbReference type="GO" id="GO:0042973">
    <property type="term" value="F:glucan endo-1,3-beta-D-glucosidase activity"/>
    <property type="evidence" value="ECO:0007669"/>
    <property type="project" value="UniProtKB-EC"/>
</dbReference>
<dbReference type="SUPFAM" id="SSF46565">
    <property type="entry name" value="Chaperone J-domain"/>
    <property type="match status" value="1"/>
</dbReference>
<feature type="compositionally biased region" description="Basic and acidic residues" evidence="12">
    <location>
        <begin position="589"/>
        <end position="603"/>
    </location>
</feature>
<feature type="region of interest" description="Disordered" evidence="12">
    <location>
        <begin position="321"/>
        <end position="357"/>
    </location>
</feature>
<evidence type="ECO:0000256" key="10">
    <source>
        <dbReference type="ARBA" id="ARBA00023316"/>
    </source>
</evidence>
<dbReference type="CDD" id="cd06257">
    <property type="entry name" value="DnaJ"/>
    <property type="match status" value="1"/>
</dbReference>